<keyword evidence="4" id="KW-0068">Autocatalytic cleavage</keyword>
<feature type="domain" description="Peptidase S59" evidence="12">
    <location>
        <begin position="44"/>
        <end position="187"/>
    </location>
</feature>
<dbReference type="Gene3D" id="1.25.40.690">
    <property type="match status" value="1"/>
</dbReference>
<dbReference type="STRING" id="69332.A0A388JYT6"/>
<gene>
    <name evidence="13" type="ORF">CBR_g34675</name>
</gene>
<dbReference type="Proteomes" id="UP000265515">
    <property type="component" value="Unassembled WGS sequence"/>
</dbReference>
<keyword evidence="7" id="KW-0811">Translocation</keyword>
<dbReference type="GO" id="GO:0034398">
    <property type="term" value="P:telomere tethering at nuclear periphery"/>
    <property type="evidence" value="ECO:0007669"/>
    <property type="project" value="TreeGrafter"/>
</dbReference>
<feature type="region of interest" description="Disordered" evidence="11">
    <location>
        <begin position="598"/>
        <end position="617"/>
    </location>
</feature>
<keyword evidence="14" id="KW-1185">Reference proteome</keyword>
<comment type="caution">
    <text evidence="13">The sequence shown here is derived from an EMBL/GenBank/DDBJ whole genome shotgun (WGS) entry which is preliminary data.</text>
</comment>
<dbReference type="GO" id="GO:0003723">
    <property type="term" value="F:RNA binding"/>
    <property type="evidence" value="ECO:0007669"/>
    <property type="project" value="TreeGrafter"/>
</dbReference>
<evidence type="ECO:0000256" key="4">
    <source>
        <dbReference type="ARBA" id="ARBA00022813"/>
    </source>
</evidence>
<keyword evidence="6" id="KW-0653">Protein transport</keyword>
<evidence type="ECO:0000313" key="14">
    <source>
        <dbReference type="Proteomes" id="UP000265515"/>
    </source>
</evidence>
<evidence type="ECO:0000256" key="2">
    <source>
        <dbReference type="ARBA" id="ARBA00008926"/>
    </source>
</evidence>
<evidence type="ECO:0000313" key="13">
    <source>
        <dbReference type="EMBL" id="GBG62974.1"/>
    </source>
</evidence>
<dbReference type="GO" id="GO:0006606">
    <property type="term" value="P:protein import into nucleus"/>
    <property type="evidence" value="ECO:0007669"/>
    <property type="project" value="TreeGrafter"/>
</dbReference>
<reference evidence="13 14" key="1">
    <citation type="journal article" date="2018" name="Cell">
        <title>The Chara Genome: Secondary Complexity and Implications for Plant Terrestrialization.</title>
        <authorList>
            <person name="Nishiyama T."/>
            <person name="Sakayama H."/>
            <person name="Vries J.D."/>
            <person name="Buschmann H."/>
            <person name="Saint-Marcoux D."/>
            <person name="Ullrich K.K."/>
            <person name="Haas F.B."/>
            <person name="Vanderstraeten L."/>
            <person name="Becker D."/>
            <person name="Lang D."/>
            <person name="Vosolsobe S."/>
            <person name="Rombauts S."/>
            <person name="Wilhelmsson P.K.I."/>
            <person name="Janitza P."/>
            <person name="Kern R."/>
            <person name="Heyl A."/>
            <person name="Rumpler F."/>
            <person name="Villalobos L.I.A.C."/>
            <person name="Clay J.M."/>
            <person name="Skokan R."/>
            <person name="Toyoda A."/>
            <person name="Suzuki Y."/>
            <person name="Kagoshima H."/>
            <person name="Schijlen E."/>
            <person name="Tajeshwar N."/>
            <person name="Catarino B."/>
            <person name="Hetherington A.J."/>
            <person name="Saltykova A."/>
            <person name="Bonnot C."/>
            <person name="Breuninger H."/>
            <person name="Symeonidi A."/>
            <person name="Radhakrishnan G.V."/>
            <person name="Van Nieuwerburgh F."/>
            <person name="Deforce D."/>
            <person name="Chang C."/>
            <person name="Karol K.G."/>
            <person name="Hedrich R."/>
            <person name="Ulvskov P."/>
            <person name="Glockner G."/>
            <person name="Delwiche C.F."/>
            <person name="Petrasek J."/>
            <person name="Van de Peer Y."/>
            <person name="Friml J."/>
            <person name="Beilby M."/>
            <person name="Dolan L."/>
            <person name="Kohara Y."/>
            <person name="Sugano S."/>
            <person name="Fujiyama A."/>
            <person name="Delaux P.-M."/>
            <person name="Quint M."/>
            <person name="TheiBen G."/>
            <person name="Hagemann M."/>
            <person name="Harholt J."/>
            <person name="Dunand C."/>
            <person name="Zachgo S."/>
            <person name="Langdale J."/>
            <person name="Maumus F."/>
            <person name="Straeten D.V.D."/>
            <person name="Gould S.B."/>
            <person name="Rensing S.A."/>
        </authorList>
    </citation>
    <scope>NUCLEOTIDE SEQUENCE [LARGE SCALE GENOMIC DNA]</scope>
    <source>
        <strain evidence="13 14">S276</strain>
    </source>
</reference>
<name>A0A388JYT6_CHABU</name>
<dbReference type="InterPro" id="IPR036903">
    <property type="entry name" value="Nup98_auto-Pept-S59_dom_sf"/>
</dbReference>
<dbReference type="InterPro" id="IPR021967">
    <property type="entry name" value="Nup98_C"/>
</dbReference>
<comment type="subunit">
    <text evidence="10">Part of the nuclear pore complex (NPC). The NPC has an eight-fold symmetrical structure comprising a central transport channel and two rings, the cytoplasmic and nuclear rings, to which eight filaments are attached. The cytoplasmic filaments have loose ends, while the nuclear filaments are joined in a distal ring, forming a nuclear basket. NPCs are highly dynamic in configuration and composition, and can be devided in 3 subcomplexes, the NUP62 subcomplex, the NUP107-160 subcomplex and the NUP93 subcomplex, containing approximately 30 different nucleoporin proteins.</text>
</comment>
<keyword evidence="5" id="KW-0509">mRNA transport</keyword>
<dbReference type="SUPFAM" id="SSF82215">
    <property type="entry name" value="C-terminal autoproteolytic domain of nucleoporin nup98"/>
    <property type="match status" value="1"/>
</dbReference>
<organism evidence="13 14">
    <name type="scientific">Chara braunii</name>
    <name type="common">Braun's stonewort</name>
    <dbReference type="NCBI Taxonomy" id="69332"/>
    <lineage>
        <taxon>Eukaryota</taxon>
        <taxon>Viridiplantae</taxon>
        <taxon>Streptophyta</taxon>
        <taxon>Charophyceae</taxon>
        <taxon>Charales</taxon>
        <taxon>Characeae</taxon>
        <taxon>Chara</taxon>
    </lineage>
</organism>
<dbReference type="GO" id="GO:0017056">
    <property type="term" value="F:structural constituent of nuclear pore"/>
    <property type="evidence" value="ECO:0007669"/>
    <property type="project" value="InterPro"/>
</dbReference>
<evidence type="ECO:0000256" key="3">
    <source>
        <dbReference type="ARBA" id="ARBA00022448"/>
    </source>
</evidence>
<comment type="similarity">
    <text evidence="2">Belongs to the nucleoporin GLFG family.</text>
</comment>
<dbReference type="GO" id="GO:0051028">
    <property type="term" value="P:mRNA transport"/>
    <property type="evidence" value="ECO:0007669"/>
    <property type="project" value="UniProtKB-KW"/>
</dbReference>
<evidence type="ECO:0000256" key="11">
    <source>
        <dbReference type="SAM" id="MobiDB-lite"/>
    </source>
</evidence>
<evidence type="ECO:0000256" key="6">
    <source>
        <dbReference type="ARBA" id="ARBA00022927"/>
    </source>
</evidence>
<dbReference type="AlphaFoldDB" id="A0A388JYT6"/>
<dbReference type="GO" id="GO:0006405">
    <property type="term" value="P:RNA export from nucleus"/>
    <property type="evidence" value="ECO:0007669"/>
    <property type="project" value="TreeGrafter"/>
</dbReference>
<comment type="subcellular location">
    <subcellularLocation>
        <location evidence="1">Nucleus</location>
        <location evidence="1">Nuclear pore complex</location>
    </subcellularLocation>
</comment>
<proteinExistence type="inferred from homology"/>
<keyword evidence="3" id="KW-0813">Transport</keyword>
<sequence>MKGVEVAILRPVLFPVETVRLPGASMEEEGDYLGRIAKLPKLRNPEYYIEPDLCELAAKERTHPGHTACVQDFVVGRRCFGSLKFLGPTDVRGLDLDDLVQFNEGEVLVYMNGGKKKPPVGKGLNKAAEVTLLNIRCIEKTSEEVLKEGPAVERFVKKLMEKTKEQGAEFIDYDRSEGIWVFRVKHFSRYGLDDSDEDDDEQQHVDDRIRKGKAPLAEPDRMDVAEDGAVADRPDIPRMLRGMDIEEDEAENGRGEFGGFNHKETEADVMEEGLTSQQRSTLAHSLPMQLRLDPVRMQQMKHLLFPLDEEEGEGRKRVAAGDVTCTRSRRGKVAGGGGGGDGRRATNASPSQQQFSSQRRDSHQSWVSPNAARRPTEVPLSNAGVSLSSPSMANRLVPTDPQSEGQSPPMEGTSRSWKRPRVDSSGFSLTSPVIWNIGRSGHIANAGLFLGRSFRVGWGPNGILVHAGNPTGKVGISCAVSSKICVEKVSLDRTSRDENGAKRDELMDLQFVEPLVWHKSMSRRVVEQMEGTPASSLHHALSCGSSSLAYTCQRYEALLEKHASVSCLSDADRLVLCHQKMIWDLIDALFSEIRLPAEEESEEAEGREDGNMLSDDKFPKDEAAEKFQRRAYLSTWIQRNVRSTIEREFEDRDSPSDSDASMAIFTHLSGRQLEEATGRAISAGDFRLATLLSQAGVPQNVRTDNQLQLKLWEETGTSKNPAFIEPGRLAIYRLLAGDMEGTLPEMQKMDWKRQLGLVIWHMLQAGCPLDVIIKQYRQLVENGQGNPPVPLYVEKAGAADFPLLDMEGGNACYDMAYHLLILFSGDESAAIDARRMLQSATWTFDRLDHRLSWHVHSVLEALGAVSDPNLHALHMDFAAQLMGSGLCEWAIYVVLNMRLDEKDAHLHEAAVKEILCMSCEDWIPSKEKQDFFRDLGIPDTWLHAAQVIYWRYRQDSEKEIAHLLLSEQWQAAHKLLVSTVAPKLFLGKRHDVLQDYVSQLEPHKDEIECWEEGAALYLEYYMLRASVLEGSPMEEQLAASQALFDLVRRVVEFSKGEPKENHVVCMTIAQSAVELLMKGVPSSKLADVHHLALEAPLTEDNRVCHVQGAVLQFASWLSEGVA</sequence>
<evidence type="ECO:0000256" key="5">
    <source>
        <dbReference type="ARBA" id="ARBA00022816"/>
    </source>
</evidence>
<dbReference type="OMA" id="RWKFEVD"/>
<dbReference type="FunFam" id="3.30.1610.10:FF:000002">
    <property type="entry name" value="nuclear pore complex protein NUP98A"/>
    <property type="match status" value="1"/>
</dbReference>
<feature type="region of interest" description="Disordered" evidence="11">
    <location>
        <begin position="311"/>
        <end position="425"/>
    </location>
</feature>
<evidence type="ECO:0000256" key="9">
    <source>
        <dbReference type="ARBA" id="ARBA00023242"/>
    </source>
</evidence>
<dbReference type="GO" id="GO:0000973">
    <property type="term" value="P:post-transcriptional tethering of RNA polymerase II gene DNA at nuclear periphery"/>
    <property type="evidence" value="ECO:0007669"/>
    <property type="project" value="TreeGrafter"/>
</dbReference>
<evidence type="ECO:0000259" key="12">
    <source>
        <dbReference type="PROSITE" id="PS51434"/>
    </source>
</evidence>
<evidence type="ECO:0000256" key="1">
    <source>
        <dbReference type="ARBA" id="ARBA00004567"/>
    </source>
</evidence>
<keyword evidence="8" id="KW-0906">Nuclear pore complex</keyword>
<dbReference type="EMBL" id="BFEA01000034">
    <property type="protein sequence ID" value="GBG62974.1"/>
    <property type="molecule type" value="Genomic_DNA"/>
</dbReference>
<dbReference type="PROSITE" id="PS51434">
    <property type="entry name" value="NUP_C"/>
    <property type="match status" value="1"/>
</dbReference>
<feature type="compositionally biased region" description="Polar residues" evidence="11">
    <location>
        <begin position="383"/>
        <end position="392"/>
    </location>
</feature>
<dbReference type="GO" id="GO:0008139">
    <property type="term" value="F:nuclear localization sequence binding"/>
    <property type="evidence" value="ECO:0007669"/>
    <property type="project" value="TreeGrafter"/>
</dbReference>
<evidence type="ECO:0000256" key="7">
    <source>
        <dbReference type="ARBA" id="ARBA00023010"/>
    </source>
</evidence>
<evidence type="ECO:0000256" key="8">
    <source>
        <dbReference type="ARBA" id="ARBA00023132"/>
    </source>
</evidence>
<feature type="compositionally biased region" description="Basic and acidic residues" evidence="11">
    <location>
        <begin position="607"/>
        <end position="617"/>
    </location>
</feature>
<accession>A0A388JYT6</accession>
<dbReference type="Gramene" id="GBG62974">
    <property type="protein sequence ID" value="GBG62974"/>
    <property type="gene ID" value="CBR_g34675"/>
</dbReference>
<dbReference type="GO" id="GO:0044614">
    <property type="term" value="C:nuclear pore cytoplasmic filaments"/>
    <property type="evidence" value="ECO:0007669"/>
    <property type="project" value="TreeGrafter"/>
</dbReference>
<protein>
    <recommendedName>
        <fullName evidence="12">Peptidase S59 domain-containing protein</fullName>
    </recommendedName>
</protein>
<dbReference type="InterPro" id="IPR007230">
    <property type="entry name" value="Nup98_auto-Pept-S59_dom"/>
</dbReference>
<dbReference type="Pfam" id="PF12110">
    <property type="entry name" value="Nup96"/>
    <property type="match status" value="1"/>
</dbReference>
<dbReference type="PANTHER" id="PTHR23198">
    <property type="entry name" value="NUCLEOPORIN"/>
    <property type="match status" value="1"/>
</dbReference>
<dbReference type="PANTHER" id="PTHR23198:SF6">
    <property type="entry name" value="NUCLEAR PORE COMPLEX PROTEIN NUP98-NUP96"/>
    <property type="match status" value="1"/>
</dbReference>
<dbReference type="Gene3D" id="3.30.1610.10">
    <property type="entry name" value="Peptidase S59, nucleoporin"/>
    <property type="match status" value="1"/>
</dbReference>
<dbReference type="InterPro" id="IPR037665">
    <property type="entry name" value="Nucleoporin_S59-like"/>
</dbReference>
<keyword evidence="9" id="KW-0539">Nucleus</keyword>
<dbReference type="Pfam" id="PF04096">
    <property type="entry name" value="Nucleoporin2"/>
    <property type="match status" value="1"/>
</dbReference>
<evidence type="ECO:0000256" key="10">
    <source>
        <dbReference type="ARBA" id="ARBA00065263"/>
    </source>
</evidence>
<dbReference type="OrthoDB" id="3797628at2759"/>